<organism evidence="2 3">
    <name type="scientific">Triticum urartu</name>
    <name type="common">Red wild einkorn</name>
    <name type="synonym">Crithodium urartu</name>
    <dbReference type="NCBI Taxonomy" id="4572"/>
    <lineage>
        <taxon>Eukaryota</taxon>
        <taxon>Viridiplantae</taxon>
        <taxon>Streptophyta</taxon>
        <taxon>Embryophyta</taxon>
        <taxon>Tracheophyta</taxon>
        <taxon>Spermatophyta</taxon>
        <taxon>Magnoliopsida</taxon>
        <taxon>Liliopsida</taxon>
        <taxon>Poales</taxon>
        <taxon>Poaceae</taxon>
        <taxon>BOP clade</taxon>
        <taxon>Pooideae</taxon>
        <taxon>Triticodae</taxon>
        <taxon>Triticeae</taxon>
        <taxon>Triticinae</taxon>
        <taxon>Triticum</taxon>
    </lineage>
</organism>
<reference evidence="2" key="3">
    <citation type="submission" date="2022-06" db="UniProtKB">
        <authorList>
            <consortium name="EnsemblPlants"/>
        </authorList>
    </citation>
    <scope>IDENTIFICATION</scope>
</reference>
<protein>
    <submittedName>
        <fullName evidence="2">Uncharacterized protein</fullName>
    </submittedName>
</protein>
<evidence type="ECO:0000313" key="2">
    <source>
        <dbReference type="EnsemblPlants" id="TuG1812G0100000637.01.T01.cds380408"/>
    </source>
</evidence>
<evidence type="ECO:0000256" key="1">
    <source>
        <dbReference type="SAM" id="MobiDB-lite"/>
    </source>
</evidence>
<name>A0A8R7JW35_TRIUA</name>
<dbReference type="Proteomes" id="UP000015106">
    <property type="component" value="Chromosome 1"/>
</dbReference>
<dbReference type="Gramene" id="TuG1812G0100000637.01.T01">
    <property type="protein sequence ID" value="TuG1812G0100000637.01.T01.cds380408"/>
    <property type="gene ID" value="TuG1812G0100000637.01"/>
</dbReference>
<proteinExistence type="predicted"/>
<feature type="compositionally biased region" description="Low complexity" evidence="1">
    <location>
        <begin position="30"/>
        <end position="40"/>
    </location>
</feature>
<keyword evidence="3" id="KW-1185">Reference proteome</keyword>
<feature type="region of interest" description="Disordered" evidence="1">
    <location>
        <begin position="198"/>
        <end position="221"/>
    </location>
</feature>
<sequence length="221" mass="21718">GRRLGDLDVDGGGAGEQAAEDGPHRAARRLLQPPHHGAPLLLPPPLPPPVAAAGRSPAAPVLIPPGVLASTAARAAERASGVGPAAAAPVREEAGEDGGALPDAAEARHGALGHGLLPRREGVAAEVHLAARVAVHHPRAVSTNIDASPAAHAGAAAAVAPGGSGSGAVRVLAVAPRHGDGPDELGVGLGPLVEADVAGPHRHARVHAPDRRLAPARHGSR</sequence>
<feature type="compositionally biased region" description="Pro residues" evidence="1">
    <location>
        <begin position="41"/>
        <end position="50"/>
    </location>
</feature>
<feature type="region of interest" description="Disordered" evidence="1">
    <location>
        <begin position="1"/>
        <end position="103"/>
    </location>
</feature>
<evidence type="ECO:0000313" key="3">
    <source>
        <dbReference type="Proteomes" id="UP000015106"/>
    </source>
</evidence>
<dbReference type="EnsemblPlants" id="TuG1812G0100000637.01.T01">
    <property type="protein sequence ID" value="TuG1812G0100000637.01.T01.cds380408"/>
    <property type="gene ID" value="TuG1812G0100000637.01"/>
</dbReference>
<reference evidence="2" key="2">
    <citation type="submission" date="2018-03" db="EMBL/GenBank/DDBJ databases">
        <title>The Triticum urartu genome reveals the dynamic nature of wheat genome evolution.</title>
        <authorList>
            <person name="Ling H."/>
            <person name="Ma B."/>
            <person name="Shi X."/>
            <person name="Liu H."/>
            <person name="Dong L."/>
            <person name="Sun H."/>
            <person name="Cao Y."/>
            <person name="Gao Q."/>
            <person name="Zheng S."/>
            <person name="Li Y."/>
            <person name="Yu Y."/>
            <person name="Du H."/>
            <person name="Qi M."/>
            <person name="Li Y."/>
            <person name="Yu H."/>
            <person name="Cui Y."/>
            <person name="Wang N."/>
            <person name="Chen C."/>
            <person name="Wu H."/>
            <person name="Zhao Y."/>
            <person name="Zhang J."/>
            <person name="Li Y."/>
            <person name="Zhou W."/>
            <person name="Zhang B."/>
            <person name="Hu W."/>
            <person name="Eijk M."/>
            <person name="Tang J."/>
            <person name="Witsenboer H."/>
            <person name="Zhao S."/>
            <person name="Li Z."/>
            <person name="Zhang A."/>
            <person name="Wang D."/>
            <person name="Liang C."/>
        </authorList>
    </citation>
    <scope>NUCLEOTIDE SEQUENCE [LARGE SCALE GENOMIC DNA]</scope>
    <source>
        <strain evidence="2">cv. G1812</strain>
    </source>
</reference>
<accession>A0A8R7JW35</accession>
<dbReference type="AlphaFoldDB" id="A0A8R7JW35"/>
<reference evidence="3" key="1">
    <citation type="journal article" date="2013" name="Nature">
        <title>Draft genome of the wheat A-genome progenitor Triticum urartu.</title>
        <authorList>
            <person name="Ling H.Q."/>
            <person name="Zhao S."/>
            <person name="Liu D."/>
            <person name="Wang J."/>
            <person name="Sun H."/>
            <person name="Zhang C."/>
            <person name="Fan H."/>
            <person name="Li D."/>
            <person name="Dong L."/>
            <person name="Tao Y."/>
            <person name="Gao C."/>
            <person name="Wu H."/>
            <person name="Li Y."/>
            <person name="Cui Y."/>
            <person name="Guo X."/>
            <person name="Zheng S."/>
            <person name="Wang B."/>
            <person name="Yu K."/>
            <person name="Liang Q."/>
            <person name="Yang W."/>
            <person name="Lou X."/>
            <person name="Chen J."/>
            <person name="Feng M."/>
            <person name="Jian J."/>
            <person name="Zhang X."/>
            <person name="Luo G."/>
            <person name="Jiang Y."/>
            <person name="Liu J."/>
            <person name="Wang Z."/>
            <person name="Sha Y."/>
            <person name="Zhang B."/>
            <person name="Wu H."/>
            <person name="Tang D."/>
            <person name="Shen Q."/>
            <person name="Xue P."/>
            <person name="Zou S."/>
            <person name="Wang X."/>
            <person name="Liu X."/>
            <person name="Wang F."/>
            <person name="Yang Y."/>
            <person name="An X."/>
            <person name="Dong Z."/>
            <person name="Zhang K."/>
            <person name="Zhang X."/>
            <person name="Luo M.C."/>
            <person name="Dvorak J."/>
            <person name="Tong Y."/>
            <person name="Wang J."/>
            <person name="Yang H."/>
            <person name="Li Z."/>
            <person name="Wang D."/>
            <person name="Zhang A."/>
            <person name="Wang J."/>
        </authorList>
    </citation>
    <scope>NUCLEOTIDE SEQUENCE</scope>
    <source>
        <strain evidence="3">cv. G1812</strain>
    </source>
</reference>
<feature type="compositionally biased region" description="Low complexity" evidence="1">
    <location>
        <begin position="69"/>
        <end position="89"/>
    </location>
</feature>